<feature type="domain" description="DUF1549" evidence="2">
    <location>
        <begin position="243"/>
        <end position="419"/>
    </location>
</feature>
<name>A0A517P0Q1_9BACT</name>
<dbReference type="InterPro" id="IPR011444">
    <property type="entry name" value="DUF1549"/>
</dbReference>
<proteinExistence type="predicted"/>
<protein>
    <recommendedName>
        <fullName evidence="6">Bacterial Ig-like domain (Group 2)</fullName>
    </recommendedName>
</protein>
<dbReference type="EMBL" id="CP036526">
    <property type="protein sequence ID" value="QDT12944.1"/>
    <property type="molecule type" value="Genomic_DNA"/>
</dbReference>
<dbReference type="Pfam" id="PF07583">
    <property type="entry name" value="PSCyt2"/>
    <property type="match status" value="1"/>
</dbReference>
<dbReference type="OrthoDB" id="289126at2"/>
<evidence type="ECO:0000313" key="5">
    <source>
        <dbReference type="Proteomes" id="UP000319817"/>
    </source>
</evidence>
<dbReference type="Pfam" id="PF07587">
    <property type="entry name" value="PSD1"/>
    <property type="match status" value="1"/>
</dbReference>
<gene>
    <name evidence="4" type="ORF">K239x_49590</name>
</gene>
<keyword evidence="1" id="KW-0732">Signal</keyword>
<accession>A0A517P0Q1</accession>
<dbReference type="PANTHER" id="PTHR35889">
    <property type="entry name" value="CYCLOINULO-OLIGOSACCHARIDE FRUCTANOTRANSFERASE-RELATED"/>
    <property type="match status" value="1"/>
</dbReference>
<feature type="signal peptide" evidence="1">
    <location>
        <begin position="1"/>
        <end position="26"/>
    </location>
</feature>
<evidence type="ECO:0008006" key="6">
    <source>
        <dbReference type="Google" id="ProtNLM"/>
    </source>
</evidence>
<feature type="chain" id="PRO_5021934623" description="Bacterial Ig-like domain (Group 2)" evidence="1">
    <location>
        <begin position="27"/>
        <end position="715"/>
    </location>
</feature>
<dbReference type="Proteomes" id="UP000319817">
    <property type="component" value="Chromosome"/>
</dbReference>
<evidence type="ECO:0000256" key="1">
    <source>
        <dbReference type="SAM" id="SignalP"/>
    </source>
</evidence>
<dbReference type="InterPro" id="IPR022655">
    <property type="entry name" value="DUF1553"/>
</dbReference>
<dbReference type="RefSeq" id="WP_145420758.1">
    <property type="nucleotide sequence ID" value="NZ_CP036526.1"/>
</dbReference>
<reference evidence="4 5" key="1">
    <citation type="submission" date="2019-02" db="EMBL/GenBank/DDBJ databases">
        <title>Deep-cultivation of Planctomycetes and their phenomic and genomic characterization uncovers novel biology.</title>
        <authorList>
            <person name="Wiegand S."/>
            <person name="Jogler M."/>
            <person name="Boedeker C."/>
            <person name="Pinto D."/>
            <person name="Vollmers J."/>
            <person name="Rivas-Marin E."/>
            <person name="Kohn T."/>
            <person name="Peeters S.H."/>
            <person name="Heuer A."/>
            <person name="Rast P."/>
            <person name="Oberbeckmann S."/>
            <person name="Bunk B."/>
            <person name="Jeske O."/>
            <person name="Meyerdierks A."/>
            <person name="Storesund J.E."/>
            <person name="Kallscheuer N."/>
            <person name="Luecker S."/>
            <person name="Lage O.M."/>
            <person name="Pohl T."/>
            <person name="Merkel B.J."/>
            <person name="Hornburger P."/>
            <person name="Mueller R.-W."/>
            <person name="Bruemmer F."/>
            <person name="Labrenz M."/>
            <person name="Spormann A.M."/>
            <person name="Op den Camp H."/>
            <person name="Overmann J."/>
            <person name="Amann R."/>
            <person name="Jetten M.S.M."/>
            <person name="Mascher T."/>
            <person name="Medema M.H."/>
            <person name="Devos D.P."/>
            <person name="Kaster A.-K."/>
            <person name="Ovreas L."/>
            <person name="Rohde M."/>
            <person name="Galperin M.Y."/>
            <person name="Jogler C."/>
        </authorList>
    </citation>
    <scope>NUCLEOTIDE SEQUENCE [LARGE SCALE GENOMIC DNA]</scope>
    <source>
        <strain evidence="4 5">K23_9</strain>
    </source>
</reference>
<evidence type="ECO:0000313" key="4">
    <source>
        <dbReference type="EMBL" id="QDT12944.1"/>
    </source>
</evidence>
<feature type="domain" description="DUF1553" evidence="3">
    <location>
        <begin position="459"/>
        <end position="681"/>
    </location>
</feature>
<evidence type="ECO:0000259" key="3">
    <source>
        <dbReference type="Pfam" id="PF07587"/>
    </source>
</evidence>
<organism evidence="4 5">
    <name type="scientific">Stieleria marina</name>
    <dbReference type="NCBI Taxonomy" id="1930275"/>
    <lineage>
        <taxon>Bacteria</taxon>
        <taxon>Pseudomonadati</taxon>
        <taxon>Planctomycetota</taxon>
        <taxon>Planctomycetia</taxon>
        <taxon>Pirellulales</taxon>
        <taxon>Pirellulaceae</taxon>
        <taxon>Stieleria</taxon>
    </lineage>
</organism>
<dbReference type="PANTHER" id="PTHR35889:SF3">
    <property type="entry name" value="F-BOX DOMAIN-CONTAINING PROTEIN"/>
    <property type="match status" value="1"/>
</dbReference>
<sequence precursor="true">MKYEVVVAVLLAMSLPNLLGTSFSSANDGTSVQRVDFVNNIIPLLTKNGCNAGACHGAAIGRGEFKLSLYGSNPKADHIAMVRQLHGRRVNLAQPRESLVVRKPTEQTEHGGGQVFDLDSESAKRLTDWIVQGAPYQSVNRLTRVQIFPQKYIANAIGESIDLRAVAHFSAGSQLDVTKWTVFAAEDPLAVVVDVKTARATIQRPGRHVIVARYLSKVIPIEIIVPLTDVDVQSIAGTSNHFIDHEINATLQVLRLPPSRIADDDAFRRRVTLDLTGRLPATQGVGAKLNRDELIDQLLQSDQFTQYWTYWLVKLLRVRPQLNDRVNARTYYRWLANKVAGDASYKQIATELITATGDSHQNGPANFYRTVGGPREQAEFFSELFLGSRLRCANCHNHPLDRWTQDDYHGLAAIFAKVEPGKIVRDKPAGEVIHPLTGLPAVQRIPGEHDLATNVVDGRDALAKWATDSQNPFFAKAVVNRLWSHMMGRGLVEPVDDFRDTNPATHPALLDQLANDFVSHQYSLRHTLSVIARSDAYARSSNTNEWNMADEQFYSHAIRRPMEPEVLADVISDTLGVPDQYGDQAKGTRAISLIDPKTPSRSLDVLGRCGREMSCETISTTGALPQKLHLFNGDFLNARIAAPNGRLRRWIDAGKTPWQIVDGFYQVALGRRPTAKEEMHWNSLLSQLTTTKERSAFLEDFVWGILVCEEFATNH</sequence>
<evidence type="ECO:0000259" key="2">
    <source>
        <dbReference type="Pfam" id="PF07583"/>
    </source>
</evidence>
<dbReference type="AlphaFoldDB" id="A0A517P0Q1"/>
<keyword evidence="5" id="KW-1185">Reference proteome</keyword>